<evidence type="ECO:0000313" key="5">
    <source>
        <dbReference type="Proteomes" id="UP000669133"/>
    </source>
</evidence>
<dbReference type="EMBL" id="JAEOAQ010000005">
    <property type="protein sequence ID" value="KAG5418522.1"/>
    <property type="molecule type" value="Genomic_DNA"/>
</dbReference>
<reference evidence="4 5" key="1">
    <citation type="submission" date="2020-12" db="EMBL/GenBank/DDBJ databases">
        <title>Effect of drift, selection, and recombination on the evolution of hybrid genomes in Candida yeast pathogens.</title>
        <authorList>
            <person name="Mixao V."/>
            <person name="Ksiezopolska E."/>
            <person name="Saus E."/>
            <person name="Boekhout T."/>
            <person name="Gacser A."/>
            <person name="Gabaldon T."/>
        </authorList>
    </citation>
    <scope>NUCLEOTIDE SEQUENCE [LARGE SCALE GENOMIC DNA]</scope>
    <source>
        <strain evidence="4 5">BP57</strain>
    </source>
</reference>
<dbReference type="InterPro" id="IPR001138">
    <property type="entry name" value="Zn2Cys6_DnaBD"/>
</dbReference>
<feature type="region of interest" description="Disordered" evidence="2">
    <location>
        <begin position="1"/>
        <end position="50"/>
    </location>
</feature>
<gene>
    <name evidence="4" type="ORF">I9W82_004050</name>
</gene>
<dbReference type="OrthoDB" id="415590at2759"/>
<dbReference type="GO" id="GO:0008270">
    <property type="term" value="F:zinc ion binding"/>
    <property type="evidence" value="ECO:0007669"/>
    <property type="project" value="InterPro"/>
</dbReference>
<feature type="compositionally biased region" description="Polar residues" evidence="2">
    <location>
        <begin position="1"/>
        <end position="18"/>
    </location>
</feature>
<evidence type="ECO:0000256" key="1">
    <source>
        <dbReference type="ARBA" id="ARBA00023242"/>
    </source>
</evidence>
<feature type="compositionally biased region" description="Low complexity" evidence="2">
    <location>
        <begin position="32"/>
        <end position="45"/>
    </location>
</feature>
<sequence>MFSIFEASSFTSISKNSKPTPPQTPAQSSLPSSTSTNTIQQTQSTGFSQKQIKRRNIVGTRFRSKTGCLNCRKRKKKCDETSPICQACQARNQECVWPDLTSRVKTNKRVVKPTVSTTKRIPARASVSAEANGAMLNSVSSTVTPSGASSRLSPVTKSTSPASTISCVNDTATVSTWKYDSSLLSFDPALIASALPVSSTRNETTVKPAVSSVVSEVNVRNGLVDFDNEHEEAMDDVGHLNMNVLLT</sequence>
<keyword evidence="5" id="KW-1185">Reference proteome</keyword>
<evidence type="ECO:0000313" key="4">
    <source>
        <dbReference type="EMBL" id="KAG5418522.1"/>
    </source>
</evidence>
<dbReference type="SUPFAM" id="SSF57701">
    <property type="entry name" value="Zn2/Cys6 DNA-binding domain"/>
    <property type="match status" value="1"/>
</dbReference>
<dbReference type="RefSeq" id="XP_067547638.1">
    <property type="nucleotide sequence ID" value="XM_067693082.1"/>
</dbReference>
<protein>
    <recommendedName>
        <fullName evidence="3">Zn(2)-C6 fungal-type domain-containing protein</fullName>
    </recommendedName>
</protein>
<dbReference type="PROSITE" id="PS50048">
    <property type="entry name" value="ZN2_CY6_FUNGAL_2"/>
    <property type="match status" value="1"/>
</dbReference>
<evidence type="ECO:0000256" key="2">
    <source>
        <dbReference type="SAM" id="MobiDB-lite"/>
    </source>
</evidence>
<evidence type="ECO:0000259" key="3">
    <source>
        <dbReference type="PROSITE" id="PS50048"/>
    </source>
</evidence>
<proteinExistence type="predicted"/>
<dbReference type="SMART" id="SM00066">
    <property type="entry name" value="GAL4"/>
    <property type="match status" value="1"/>
</dbReference>
<dbReference type="InterPro" id="IPR036864">
    <property type="entry name" value="Zn2-C6_fun-type_DNA-bd_sf"/>
</dbReference>
<dbReference type="Proteomes" id="UP000669133">
    <property type="component" value="Unassembled WGS sequence"/>
</dbReference>
<dbReference type="Pfam" id="PF00172">
    <property type="entry name" value="Zn_clus"/>
    <property type="match status" value="1"/>
</dbReference>
<feature type="domain" description="Zn(2)-C6 fungal-type" evidence="3">
    <location>
        <begin position="67"/>
        <end position="97"/>
    </location>
</feature>
<accession>A0A8H8DAS9</accession>
<keyword evidence="1" id="KW-0539">Nucleus</keyword>
<organism evidence="4 5">
    <name type="scientific">Candida metapsilosis</name>
    <dbReference type="NCBI Taxonomy" id="273372"/>
    <lineage>
        <taxon>Eukaryota</taxon>
        <taxon>Fungi</taxon>
        <taxon>Dikarya</taxon>
        <taxon>Ascomycota</taxon>
        <taxon>Saccharomycotina</taxon>
        <taxon>Pichiomycetes</taxon>
        <taxon>Debaryomycetaceae</taxon>
        <taxon>Candida/Lodderomyces clade</taxon>
        <taxon>Candida</taxon>
    </lineage>
</organism>
<dbReference type="GO" id="GO:0000981">
    <property type="term" value="F:DNA-binding transcription factor activity, RNA polymerase II-specific"/>
    <property type="evidence" value="ECO:0007669"/>
    <property type="project" value="InterPro"/>
</dbReference>
<name>A0A8H8DAS9_9ASCO</name>
<dbReference type="AlphaFoldDB" id="A0A8H8DAS9"/>
<dbReference type="PANTHER" id="PTHR37534">
    <property type="entry name" value="TRANSCRIPTIONAL ACTIVATOR PROTEIN UGA3"/>
    <property type="match status" value="1"/>
</dbReference>
<dbReference type="GeneID" id="93652679"/>
<dbReference type="PROSITE" id="PS00463">
    <property type="entry name" value="ZN2_CY6_FUNGAL_1"/>
    <property type="match status" value="1"/>
</dbReference>
<dbReference type="CDD" id="cd00067">
    <property type="entry name" value="GAL4"/>
    <property type="match status" value="1"/>
</dbReference>
<dbReference type="Gene3D" id="4.10.240.10">
    <property type="entry name" value="Zn(2)-C6 fungal-type DNA-binding domain"/>
    <property type="match status" value="1"/>
</dbReference>
<dbReference type="PANTHER" id="PTHR37534:SF46">
    <property type="entry name" value="ZN(II)2CYS6 TRANSCRIPTION FACTOR (EUROFUNG)"/>
    <property type="match status" value="1"/>
</dbReference>
<comment type="caution">
    <text evidence="4">The sequence shown here is derived from an EMBL/GenBank/DDBJ whole genome shotgun (WGS) entry which is preliminary data.</text>
</comment>